<gene>
    <name evidence="3" type="ORF">EIO64_00405</name>
</gene>
<keyword evidence="4" id="KW-1185">Reference proteome</keyword>
<dbReference type="RefSeq" id="WP_119311024.1">
    <property type="nucleotide sequence ID" value="NZ_CAUWCU010000005.1"/>
</dbReference>
<dbReference type="PANTHER" id="PTHR37804:SF1">
    <property type="entry name" value="CDAA REGULATORY PROTEIN CDAR"/>
    <property type="match status" value="1"/>
</dbReference>
<dbReference type="InterPro" id="IPR053154">
    <property type="entry name" value="c-di-AMP_regulator"/>
</dbReference>
<keyword evidence="2" id="KW-0812">Transmembrane</keyword>
<dbReference type="Proteomes" id="UP000298642">
    <property type="component" value="Chromosome"/>
</dbReference>
<dbReference type="Gene3D" id="2.170.120.40">
    <property type="entry name" value="YbbR-like domain"/>
    <property type="match status" value="2"/>
</dbReference>
<dbReference type="AlphaFoldDB" id="A0A4D7AJM7"/>
<dbReference type="Gene3D" id="2.170.120.30">
    <property type="match status" value="2"/>
</dbReference>
<dbReference type="Pfam" id="PF07949">
    <property type="entry name" value="YbbR"/>
    <property type="match status" value="1"/>
</dbReference>
<evidence type="ECO:0000256" key="2">
    <source>
        <dbReference type="SAM" id="Phobius"/>
    </source>
</evidence>
<evidence type="ECO:0008006" key="5">
    <source>
        <dbReference type="Google" id="ProtNLM"/>
    </source>
</evidence>
<protein>
    <recommendedName>
        <fullName evidence="5">YbbR-like domain-containing protein</fullName>
    </recommendedName>
</protein>
<proteinExistence type="predicted"/>
<evidence type="ECO:0000313" key="3">
    <source>
        <dbReference type="EMBL" id="QCI57881.1"/>
    </source>
</evidence>
<keyword evidence="2" id="KW-1133">Transmembrane helix</keyword>
<accession>A0A4D7AJM7</accession>
<sequence>MKSNPKQKAVYLALCILAAIVVWIFVDNFGNNGGAVMHTKWFRDVPITYTGETVLTERGFMLLDEDTVSTVDLEMEGTAFDLALLDKDYIRVTVDLSNVSRTGVQTVTSVIYGYTEEYFRQNITVSDRTPSVITINVAELYHKTVDVRCEISGNVAEGYSAGELQVSPTEIEVRGDQEDVDAVSYAKVTLDLGEDATSTVTGELPIQFYDANDQLLENTSLQTTEETIQVTLPVYVTRELQLTMNFVESAGARMYNVDWGIEPSTILVSGPADVLNSMDSIVLDDFNLAELGSTTNYSYAIPIPEGCENLSGVTRATLRISFKDMQRTTVTATNFILENAPEDRTVDLLTEQLAVSIFGTSGDVGAITSDNILVTVDLADFGSAVGTYTVPAEVTVVGHDVGVSGGTYQVRVTISEQTSDQPAEPDTPAGETPDTGDETT</sequence>
<feature type="transmembrane region" description="Helical" evidence="2">
    <location>
        <begin position="9"/>
        <end position="26"/>
    </location>
</feature>
<dbReference type="InterPro" id="IPR012505">
    <property type="entry name" value="YbbR"/>
</dbReference>
<reference evidence="4" key="1">
    <citation type="submission" date="2018-12" db="EMBL/GenBank/DDBJ databases">
        <title>Dusodibacter welbiota gen. nov., sp. nov., isolated from human faeces and emended description of the Oscillibacter genus.</title>
        <authorList>
            <person name="Le Roy T."/>
            <person name="Van der Smissen P."/>
            <person name="Delzenne N."/>
            <person name="Muccioli G."/>
            <person name="Collet J.F."/>
            <person name="Cani P.D."/>
        </authorList>
    </citation>
    <scope>NUCLEOTIDE SEQUENCE [LARGE SCALE GENOMIC DNA]</scope>
    <source>
        <strain evidence="4">J115</strain>
    </source>
</reference>
<evidence type="ECO:0000256" key="1">
    <source>
        <dbReference type="SAM" id="MobiDB-lite"/>
    </source>
</evidence>
<dbReference type="PANTHER" id="PTHR37804">
    <property type="entry name" value="CDAA REGULATORY PROTEIN CDAR"/>
    <property type="match status" value="1"/>
</dbReference>
<feature type="region of interest" description="Disordered" evidence="1">
    <location>
        <begin position="415"/>
        <end position="440"/>
    </location>
</feature>
<dbReference type="GeneID" id="89521192"/>
<organism evidence="3 4">
    <name type="scientific">Dysosmobacter welbionis</name>
    <dbReference type="NCBI Taxonomy" id="2093857"/>
    <lineage>
        <taxon>Bacteria</taxon>
        <taxon>Bacillati</taxon>
        <taxon>Bacillota</taxon>
        <taxon>Clostridia</taxon>
        <taxon>Eubacteriales</taxon>
        <taxon>Oscillospiraceae</taxon>
        <taxon>Dysosmobacter</taxon>
    </lineage>
</organism>
<keyword evidence="2" id="KW-0472">Membrane</keyword>
<name>A0A4D7AJM7_9FIRM</name>
<dbReference type="EMBL" id="CP034413">
    <property type="protein sequence ID" value="QCI57881.1"/>
    <property type="molecule type" value="Genomic_DNA"/>
</dbReference>
<evidence type="ECO:0000313" key="4">
    <source>
        <dbReference type="Proteomes" id="UP000298642"/>
    </source>
</evidence>
<dbReference type="KEGG" id="obj:EIO64_00405"/>